<name>A0A0R0HUQ5_SOYBN</name>
<gene>
    <name evidence="1" type="ORF">GLYMA_11G233200</name>
</gene>
<sequence>MHIYNTRRINRCKVRRLRMYYKSLKSLRECTSVHQLIRLEGMDGIASWLPSGRQNLSLMFHEPWLVIYYYYCYKN</sequence>
<reference evidence="2" key="2">
    <citation type="submission" date="2018-02" db="UniProtKB">
        <authorList>
            <consortium name="EnsemblPlants"/>
        </authorList>
    </citation>
    <scope>IDENTIFICATION</scope>
    <source>
        <strain evidence="2">Williams 82</strain>
    </source>
</reference>
<proteinExistence type="predicted"/>
<keyword evidence="3" id="KW-1185">Reference proteome</keyword>
<protein>
    <submittedName>
        <fullName evidence="1 2">Uncharacterized protein</fullName>
    </submittedName>
</protein>
<reference evidence="1" key="3">
    <citation type="submission" date="2018-07" db="EMBL/GenBank/DDBJ databases">
        <title>WGS assembly of Glycine max.</title>
        <authorList>
            <person name="Schmutz J."/>
            <person name="Cannon S."/>
            <person name="Schlueter J."/>
            <person name="Ma J."/>
            <person name="Mitros T."/>
            <person name="Nelson W."/>
            <person name="Hyten D."/>
            <person name="Song Q."/>
            <person name="Thelen J."/>
            <person name="Cheng J."/>
            <person name="Xu D."/>
            <person name="Hellsten U."/>
            <person name="May G."/>
            <person name="Yu Y."/>
            <person name="Sakurai T."/>
            <person name="Umezawa T."/>
            <person name="Bhattacharyya M."/>
            <person name="Sandhu D."/>
            <person name="Valliyodan B."/>
            <person name="Lindquist E."/>
            <person name="Peto M."/>
            <person name="Grant D."/>
            <person name="Shu S."/>
            <person name="Goodstein D."/>
            <person name="Barry K."/>
            <person name="Futrell-Griggs M."/>
            <person name="Abernathy B."/>
            <person name="Du J."/>
            <person name="Tian Z."/>
            <person name="Zhu L."/>
            <person name="Gill N."/>
            <person name="Joshi T."/>
            <person name="Libault M."/>
            <person name="Sethuraman A."/>
            <person name="Zhang X."/>
            <person name="Shinozaki K."/>
            <person name="Nguyen H."/>
            <person name="Wing R."/>
            <person name="Cregan P."/>
            <person name="Specht J."/>
            <person name="Grimwood J."/>
            <person name="Rokhsar D."/>
            <person name="Stacey G."/>
            <person name="Shoemaker R."/>
            <person name="Jackson S."/>
        </authorList>
    </citation>
    <scope>NUCLEOTIDE SEQUENCE</scope>
    <source>
        <tissue evidence="1">Callus</tissue>
    </source>
</reference>
<dbReference type="AlphaFoldDB" id="A0A0R0HUQ5"/>
<evidence type="ECO:0000313" key="2">
    <source>
        <dbReference type="EnsemblPlants" id="KRH31192"/>
    </source>
</evidence>
<accession>A0A0R0HUQ5</accession>
<dbReference type="EnsemblPlants" id="KRH31192">
    <property type="protein sequence ID" value="KRH31192"/>
    <property type="gene ID" value="GLYMA_11G233200"/>
</dbReference>
<reference evidence="1 2" key="1">
    <citation type="journal article" date="2010" name="Nature">
        <title>Genome sequence of the palaeopolyploid soybean.</title>
        <authorList>
            <person name="Schmutz J."/>
            <person name="Cannon S.B."/>
            <person name="Schlueter J."/>
            <person name="Ma J."/>
            <person name="Mitros T."/>
            <person name="Nelson W."/>
            <person name="Hyten D.L."/>
            <person name="Song Q."/>
            <person name="Thelen J.J."/>
            <person name="Cheng J."/>
            <person name="Xu D."/>
            <person name="Hellsten U."/>
            <person name="May G.D."/>
            <person name="Yu Y."/>
            <person name="Sakurai T."/>
            <person name="Umezawa T."/>
            <person name="Bhattacharyya M.K."/>
            <person name="Sandhu D."/>
            <person name="Valliyodan B."/>
            <person name="Lindquist E."/>
            <person name="Peto M."/>
            <person name="Grant D."/>
            <person name="Shu S."/>
            <person name="Goodstein D."/>
            <person name="Barry K."/>
            <person name="Futrell-Griggs M."/>
            <person name="Abernathy B."/>
            <person name="Du J."/>
            <person name="Tian Z."/>
            <person name="Zhu L."/>
            <person name="Gill N."/>
            <person name="Joshi T."/>
            <person name="Libault M."/>
            <person name="Sethuraman A."/>
            <person name="Zhang X.-C."/>
            <person name="Shinozaki K."/>
            <person name="Nguyen H.T."/>
            <person name="Wing R.A."/>
            <person name="Cregan P."/>
            <person name="Specht J."/>
            <person name="Grimwood J."/>
            <person name="Rokhsar D."/>
            <person name="Stacey G."/>
            <person name="Shoemaker R.C."/>
            <person name="Jackson S.A."/>
        </authorList>
    </citation>
    <scope>NUCLEOTIDE SEQUENCE [LARGE SCALE GENOMIC DNA]</scope>
    <source>
        <strain evidence="2">cv. Williams 82</strain>
        <tissue evidence="1">Callus</tissue>
    </source>
</reference>
<organism evidence="1">
    <name type="scientific">Glycine max</name>
    <name type="common">Soybean</name>
    <name type="synonym">Glycine hispida</name>
    <dbReference type="NCBI Taxonomy" id="3847"/>
    <lineage>
        <taxon>Eukaryota</taxon>
        <taxon>Viridiplantae</taxon>
        <taxon>Streptophyta</taxon>
        <taxon>Embryophyta</taxon>
        <taxon>Tracheophyta</taxon>
        <taxon>Spermatophyta</taxon>
        <taxon>Magnoliopsida</taxon>
        <taxon>eudicotyledons</taxon>
        <taxon>Gunneridae</taxon>
        <taxon>Pentapetalae</taxon>
        <taxon>rosids</taxon>
        <taxon>fabids</taxon>
        <taxon>Fabales</taxon>
        <taxon>Fabaceae</taxon>
        <taxon>Papilionoideae</taxon>
        <taxon>50 kb inversion clade</taxon>
        <taxon>NPAAA clade</taxon>
        <taxon>indigoferoid/millettioid clade</taxon>
        <taxon>Phaseoleae</taxon>
        <taxon>Glycine</taxon>
        <taxon>Glycine subgen. Soja</taxon>
    </lineage>
</organism>
<dbReference type="InParanoid" id="A0A0R0HUQ5"/>
<evidence type="ECO:0000313" key="1">
    <source>
        <dbReference type="EMBL" id="KRH31192.1"/>
    </source>
</evidence>
<dbReference type="Proteomes" id="UP000008827">
    <property type="component" value="Chromosome 11"/>
</dbReference>
<dbReference type="EMBL" id="CM000844">
    <property type="protein sequence ID" value="KRH31192.1"/>
    <property type="molecule type" value="Genomic_DNA"/>
</dbReference>
<evidence type="ECO:0000313" key="3">
    <source>
        <dbReference type="Proteomes" id="UP000008827"/>
    </source>
</evidence>
<dbReference type="Gramene" id="KRH31192">
    <property type="protein sequence ID" value="KRH31192"/>
    <property type="gene ID" value="GLYMA_11G233200"/>
</dbReference>